<evidence type="ECO:0000313" key="1">
    <source>
        <dbReference type="EMBL" id="JAD91157.1"/>
    </source>
</evidence>
<organism evidence="1">
    <name type="scientific">Arundo donax</name>
    <name type="common">Giant reed</name>
    <name type="synonym">Donax arundinaceus</name>
    <dbReference type="NCBI Taxonomy" id="35708"/>
    <lineage>
        <taxon>Eukaryota</taxon>
        <taxon>Viridiplantae</taxon>
        <taxon>Streptophyta</taxon>
        <taxon>Embryophyta</taxon>
        <taxon>Tracheophyta</taxon>
        <taxon>Spermatophyta</taxon>
        <taxon>Magnoliopsida</taxon>
        <taxon>Liliopsida</taxon>
        <taxon>Poales</taxon>
        <taxon>Poaceae</taxon>
        <taxon>PACMAD clade</taxon>
        <taxon>Arundinoideae</taxon>
        <taxon>Arundineae</taxon>
        <taxon>Arundo</taxon>
    </lineage>
</organism>
<dbReference type="EMBL" id="GBRH01206738">
    <property type="protein sequence ID" value="JAD91157.1"/>
    <property type="molecule type" value="Transcribed_RNA"/>
</dbReference>
<name>A0A0A9E5C5_ARUDO</name>
<protein>
    <submittedName>
        <fullName evidence="1">Uncharacterized protein</fullName>
    </submittedName>
</protein>
<sequence>MHILPRLLMNIQSKMRIFYQCSPVKRLMKARVRFYLLTRMIRKTVNWKLVAGLLLWMTVLLLYNQNLGILFM</sequence>
<reference evidence="1" key="2">
    <citation type="journal article" date="2015" name="Data Brief">
        <title>Shoot transcriptome of the giant reed, Arundo donax.</title>
        <authorList>
            <person name="Barrero R.A."/>
            <person name="Guerrero F.D."/>
            <person name="Moolhuijzen P."/>
            <person name="Goolsby J.A."/>
            <person name="Tidwell J."/>
            <person name="Bellgard S.E."/>
            <person name="Bellgard M.I."/>
        </authorList>
    </citation>
    <scope>NUCLEOTIDE SEQUENCE</scope>
    <source>
        <tissue evidence="1">Shoot tissue taken approximately 20 cm above the soil surface</tissue>
    </source>
</reference>
<reference evidence="1" key="1">
    <citation type="submission" date="2014-09" db="EMBL/GenBank/DDBJ databases">
        <authorList>
            <person name="Magalhaes I.L.F."/>
            <person name="Oliveira U."/>
            <person name="Santos F.R."/>
            <person name="Vidigal T.H.D.A."/>
            <person name="Brescovit A.D."/>
            <person name="Santos A.J."/>
        </authorList>
    </citation>
    <scope>NUCLEOTIDE SEQUENCE</scope>
    <source>
        <tissue evidence="1">Shoot tissue taken approximately 20 cm above the soil surface</tissue>
    </source>
</reference>
<proteinExistence type="predicted"/>
<accession>A0A0A9E5C5</accession>
<dbReference type="AlphaFoldDB" id="A0A0A9E5C5"/>